<comment type="similarity">
    <text evidence="2">Belongs to the sphingosine N-acyltransferase family.</text>
</comment>
<feature type="transmembrane region" description="Helical" evidence="10">
    <location>
        <begin position="166"/>
        <end position="184"/>
    </location>
</feature>
<evidence type="ECO:0000259" key="11">
    <source>
        <dbReference type="PROSITE" id="PS50922"/>
    </source>
</evidence>
<reference evidence="12 13" key="1">
    <citation type="journal article" date="2019" name="Fungal Biol. Biotechnol.">
        <title>Draft genome sequence of fastidious pathogen Ceratobasidium theobromae, which causes vascular-streak dieback in Theobroma cacao.</title>
        <authorList>
            <person name="Ali S.S."/>
            <person name="Asman A."/>
            <person name="Shao J."/>
            <person name="Firmansyah A.P."/>
            <person name="Susilo A.W."/>
            <person name="Rosmana A."/>
            <person name="McMahon P."/>
            <person name="Junaid M."/>
            <person name="Guest D."/>
            <person name="Kheng T.Y."/>
            <person name="Meinhardt L.W."/>
            <person name="Bailey B.A."/>
        </authorList>
    </citation>
    <scope>NUCLEOTIDE SEQUENCE [LARGE SCALE GENOMIC DNA]</scope>
    <source>
        <strain evidence="12 13">CT2</strain>
    </source>
</reference>
<dbReference type="AlphaFoldDB" id="A0A5N5QWF1"/>
<dbReference type="SMART" id="SM00724">
    <property type="entry name" value="TLC"/>
    <property type="match status" value="1"/>
</dbReference>
<evidence type="ECO:0000256" key="1">
    <source>
        <dbReference type="ARBA" id="ARBA00004477"/>
    </source>
</evidence>
<evidence type="ECO:0000313" key="13">
    <source>
        <dbReference type="Proteomes" id="UP000383932"/>
    </source>
</evidence>
<dbReference type="Pfam" id="PF03798">
    <property type="entry name" value="TRAM_LAG1_CLN8"/>
    <property type="match status" value="1"/>
</dbReference>
<dbReference type="Proteomes" id="UP000383932">
    <property type="component" value="Unassembled WGS sequence"/>
</dbReference>
<feature type="transmembrane region" description="Helical" evidence="10">
    <location>
        <begin position="196"/>
        <end position="218"/>
    </location>
</feature>
<sequence>MANAGTPGVNGQSEKREEQSSSILSLYWTDATTLNWIRWPSSSFRLMALPALLCLNWKIIGTSHENPFAPLLFISNPVEKTPAGQVLYAKSYGFLHLHALHPLAHRLGLRGSKQDRFVEQVYSFFYYGGMGVLGLFVMRELPTWWYNTEHFWLEYPHWKMTGLMKYYYLLQTAYWIQQLFVLVLKIEKPRKDYNELIIHHIVTIWLISWSYLVNLTWIGNAVFVTMDWSDTFLAISKVLNYLDMEISKSIAFVWFTLVWTYARHYLNFRIIWSVWNEFWLIRPENRFWDRPRGVWLAPWMRYQIFAPLVALQAVNLFWYWNIWRIIITTIVFKKDLDDDRSEHGDDDTKEKED</sequence>
<evidence type="ECO:0000313" key="12">
    <source>
        <dbReference type="EMBL" id="KAB5596065.1"/>
    </source>
</evidence>
<feature type="domain" description="TLC" evidence="11">
    <location>
        <begin position="112"/>
        <end position="331"/>
    </location>
</feature>
<dbReference type="InterPro" id="IPR006634">
    <property type="entry name" value="TLC-dom"/>
</dbReference>
<evidence type="ECO:0000256" key="10">
    <source>
        <dbReference type="SAM" id="Phobius"/>
    </source>
</evidence>
<evidence type="ECO:0000256" key="5">
    <source>
        <dbReference type="ARBA" id="ARBA00022824"/>
    </source>
</evidence>
<keyword evidence="6 10" id="KW-1133">Transmembrane helix</keyword>
<dbReference type="GO" id="GO:0046513">
    <property type="term" value="P:ceramide biosynthetic process"/>
    <property type="evidence" value="ECO:0007669"/>
    <property type="project" value="InterPro"/>
</dbReference>
<evidence type="ECO:0000256" key="3">
    <source>
        <dbReference type="ARBA" id="ARBA00022679"/>
    </source>
</evidence>
<dbReference type="OrthoDB" id="3053196at2759"/>
<evidence type="ECO:0000256" key="4">
    <source>
        <dbReference type="ARBA" id="ARBA00022692"/>
    </source>
</evidence>
<evidence type="ECO:0000256" key="2">
    <source>
        <dbReference type="ARBA" id="ARBA00009808"/>
    </source>
</evidence>
<comment type="caution">
    <text evidence="12">The sequence shown here is derived from an EMBL/GenBank/DDBJ whole genome shotgun (WGS) entry which is preliminary data.</text>
</comment>
<dbReference type="GO" id="GO:0005789">
    <property type="term" value="C:endoplasmic reticulum membrane"/>
    <property type="evidence" value="ECO:0007669"/>
    <property type="project" value="UniProtKB-SubCell"/>
</dbReference>
<dbReference type="GO" id="GO:0050291">
    <property type="term" value="F:sphingosine N-acyltransferase activity"/>
    <property type="evidence" value="ECO:0007669"/>
    <property type="project" value="InterPro"/>
</dbReference>
<dbReference type="PANTHER" id="PTHR12560">
    <property type="entry name" value="LONGEVITY ASSURANCE FACTOR 1 LAG1"/>
    <property type="match status" value="1"/>
</dbReference>
<evidence type="ECO:0000256" key="9">
    <source>
        <dbReference type="PROSITE-ProRule" id="PRU00205"/>
    </source>
</evidence>
<proteinExistence type="inferred from homology"/>
<protein>
    <recommendedName>
        <fullName evidence="11">TLC domain-containing protein</fullName>
    </recommendedName>
</protein>
<evidence type="ECO:0000256" key="6">
    <source>
        <dbReference type="ARBA" id="ARBA00022989"/>
    </source>
</evidence>
<keyword evidence="3" id="KW-0808">Transferase</keyword>
<gene>
    <name evidence="12" type="ORF">CTheo_582</name>
</gene>
<keyword evidence="8" id="KW-0325">Glycoprotein</keyword>
<dbReference type="EMBL" id="SSOP01000004">
    <property type="protein sequence ID" value="KAB5596065.1"/>
    <property type="molecule type" value="Genomic_DNA"/>
</dbReference>
<dbReference type="PROSITE" id="PS50922">
    <property type="entry name" value="TLC"/>
    <property type="match status" value="1"/>
</dbReference>
<keyword evidence="7 9" id="KW-0472">Membrane</keyword>
<keyword evidence="13" id="KW-1185">Reference proteome</keyword>
<evidence type="ECO:0000256" key="7">
    <source>
        <dbReference type="ARBA" id="ARBA00023136"/>
    </source>
</evidence>
<evidence type="ECO:0000256" key="8">
    <source>
        <dbReference type="ARBA" id="ARBA00023180"/>
    </source>
</evidence>
<dbReference type="PANTHER" id="PTHR12560:SF11">
    <property type="entry name" value="CERAMIDE SYNTHASE LAC1-RELATED"/>
    <property type="match status" value="1"/>
</dbReference>
<accession>A0A5N5QWF1</accession>
<comment type="subcellular location">
    <subcellularLocation>
        <location evidence="1">Endoplasmic reticulum membrane</location>
        <topology evidence="1">Multi-pass membrane protein</topology>
    </subcellularLocation>
</comment>
<organism evidence="12 13">
    <name type="scientific">Ceratobasidium theobromae</name>
    <dbReference type="NCBI Taxonomy" id="1582974"/>
    <lineage>
        <taxon>Eukaryota</taxon>
        <taxon>Fungi</taxon>
        <taxon>Dikarya</taxon>
        <taxon>Basidiomycota</taxon>
        <taxon>Agaricomycotina</taxon>
        <taxon>Agaricomycetes</taxon>
        <taxon>Cantharellales</taxon>
        <taxon>Ceratobasidiaceae</taxon>
        <taxon>Ceratobasidium</taxon>
    </lineage>
</organism>
<name>A0A5N5QWF1_9AGAM</name>
<dbReference type="InterPro" id="IPR016439">
    <property type="entry name" value="Lag1/Lac1-like"/>
</dbReference>
<keyword evidence="4 9" id="KW-0812">Transmembrane</keyword>
<feature type="transmembrane region" description="Helical" evidence="10">
    <location>
        <begin position="124"/>
        <end position="146"/>
    </location>
</feature>
<keyword evidence="5" id="KW-0256">Endoplasmic reticulum</keyword>
<feature type="transmembrane region" description="Helical" evidence="10">
    <location>
        <begin position="302"/>
        <end position="320"/>
    </location>
</feature>